<evidence type="ECO:0000256" key="3">
    <source>
        <dbReference type="SAM" id="SignalP"/>
    </source>
</evidence>
<keyword evidence="7" id="KW-1185">Reference proteome</keyword>
<dbReference type="SUPFAM" id="SSF49879">
    <property type="entry name" value="SMAD/FHA domain"/>
    <property type="match status" value="1"/>
</dbReference>
<dbReference type="PROSITE" id="PS50006">
    <property type="entry name" value="FHA_DOMAIN"/>
    <property type="match status" value="1"/>
</dbReference>
<dbReference type="Gene3D" id="3.40.50.410">
    <property type="entry name" value="von Willebrand factor, type A domain"/>
    <property type="match status" value="1"/>
</dbReference>
<proteinExistence type="predicted"/>
<sequence length="495" mass="51522">MKRIFSLALTLALALSLAAGASAAAEARLVRAFVYQDTLYTYVDISGADQPITKADAELGGRTFPASGTLETVRQAGFPVTWMLLVDNSNSMPPFREEAAAFAESLAAACGKNTRFLLASFGDSFSLLAEDVPAEQLAARMADIPMDETVTRLHSSISQALDCFDGMPRTGNELRGLIVLSDAVAYDPGASVSYEELLERINASDVMLHSVGFGTDTAALDSLASLTDASGGVHQVVGSGLPAAEAGAALAEETGRLYVTSFSLSGLAPEQETAPVSITFASGRELVCRGSTEVSFPASAGGEEAEQPETPPEPVLPPSTVSSSSGMSAAAEEPAPQPSPGLSLDADVLIPLIGLAVLLVAAVAALLLRRKRSAPEPPAPSGAAEDAPPSGGPQDPPGIFVRLEVLQGAYLGQQLEFTLQRELVIGRDSGCDIPFADGSVSRRHSRVFLANDVVYIEDLGSQNGTQLNGSRIEMAHILRSGDVITAGDATFKLKF</sequence>
<dbReference type="InterPro" id="IPR008984">
    <property type="entry name" value="SMAD_FHA_dom_sf"/>
</dbReference>
<keyword evidence="3" id="KW-0732">Signal</keyword>
<dbReference type="RefSeq" id="WP_204805498.1">
    <property type="nucleotide sequence ID" value="NZ_JACSNX010000027.1"/>
</dbReference>
<evidence type="ECO:0000256" key="2">
    <source>
        <dbReference type="SAM" id="Phobius"/>
    </source>
</evidence>
<evidence type="ECO:0000313" key="6">
    <source>
        <dbReference type="EMBL" id="MBM6852266.1"/>
    </source>
</evidence>
<evidence type="ECO:0000313" key="7">
    <source>
        <dbReference type="Proteomes" id="UP000719500"/>
    </source>
</evidence>
<dbReference type="Pfam" id="PF00498">
    <property type="entry name" value="FHA"/>
    <property type="match status" value="1"/>
</dbReference>
<dbReference type="InterPro" id="IPR050923">
    <property type="entry name" value="Cell_Proc_Reg/RNA_Proc"/>
</dbReference>
<feature type="transmembrane region" description="Helical" evidence="2">
    <location>
        <begin position="348"/>
        <end position="368"/>
    </location>
</feature>
<keyword evidence="2" id="KW-0472">Membrane</keyword>
<comment type="caution">
    <text evidence="6">The sequence shown here is derived from an EMBL/GenBank/DDBJ whole genome shotgun (WGS) entry which is preliminary data.</text>
</comment>
<feature type="chain" id="PRO_5045127049" evidence="3">
    <location>
        <begin position="25"/>
        <end position="495"/>
    </location>
</feature>
<dbReference type="PROSITE" id="PS50234">
    <property type="entry name" value="VWFA"/>
    <property type="match status" value="1"/>
</dbReference>
<feature type="signal peptide" evidence="3">
    <location>
        <begin position="1"/>
        <end position="24"/>
    </location>
</feature>
<keyword evidence="2" id="KW-1133">Transmembrane helix</keyword>
<name>A0ABS2FYX5_9FIRM</name>
<dbReference type="Proteomes" id="UP000719500">
    <property type="component" value="Unassembled WGS sequence"/>
</dbReference>
<evidence type="ECO:0000259" key="5">
    <source>
        <dbReference type="PROSITE" id="PS50234"/>
    </source>
</evidence>
<evidence type="ECO:0000256" key="1">
    <source>
        <dbReference type="SAM" id="MobiDB-lite"/>
    </source>
</evidence>
<feature type="region of interest" description="Disordered" evidence="1">
    <location>
        <begin position="295"/>
        <end position="339"/>
    </location>
</feature>
<reference evidence="6 7" key="1">
    <citation type="journal article" date="2021" name="Sci. Rep.">
        <title>The distribution of antibiotic resistance genes in chicken gut microbiota commensals.</title>
        <authorList>
            <person name="Juricova H."/>
            <person name="Matiasovicova J."/>
            <person name="Kubasova T."/>
            <person name="Cejkova D."/>
            <person name="Rychlik I."/>
        </authorList>
    </citation>
    <scope>NUCLEOTIDE SEQUENCE [LARGE SCALE GENOMIC DNA]</scope>
    <source>
        <strain evidence="6 7">An411</strain>
    </source>
</reference>
<accession>A0ABS2FYX5</accession>
<feature type="domain" description="FHA" evidence="4">
    <location>
        <begin position="423"/>
        <end position="472"/>
    </location>
</feature>
<dbReference type="InterPro" id="IPR002035">
    <property type="entry name" value="VWF_A"/>
</dbReference>
<dbReference type="SUPFAM" id="SSF53300">
    <property type="entry name" value="vWA-like"/>
    <property type="match status" value="1"/>
</dbReference>
<dbReference type="InterPro" id="IPR036465">
    <property type="entry name" value="vWFA_dom_sf"/>
</dbReference>
<protein>
    <submittedName>
        <fullName evidence="6">FHA domain-containing protein</fullName>
    </submittedName>
</protein>
<dbReference type="Gene3D" id="2.60.200.20">
    <property type="match status" value="1"/>
</dbReference>
<dbReference type="SMART" id="SM00240">
    <property type="entry name" value="FHA"/>
    <property type="match status" value="1"/>
</dbReference>
<dbReference type="EMBL" id="JACSNX010000027">
    <property type="protein sequence ID" value="MBM6852266.1"/>
    <property type="molecule type" value="Genomic_DNA"/>
</dbReference>
<dbReference type="InterPro" id="IPR000253">
    <property type="entry name" value="FHA_dom"/>
</dbReference>
<feature type="domain" description="VWFA" evidence="5">
    <location>
        <begin position="81"/>
        <end position="257"/>
    </location>
</feature>
<feature type="region of interest" description="Disordered" evidence="1">
    <location>
        <begin position="373"/>
        <end position="398"/>
    </location>
</feature>
<feature type="compositionally biased region" description="Low complexity" evidence="1">
    <location>
        <begin position="318"/>
        <end position="334"/>
    </location>
</feature>
<dbReference type="PANTHER" id="PTHR23308">
    <property type="entry name" value="NUCLEAR INHIBITOR OF PROTEIN PHOSPHATASE-1"/>
    <property type="match status" value="1"/>
</dbReference>
<organism evidence="6 7">
    <name type="scientific">Oscillibacter valericigenes</name>
    <dbReference type="NCBI Taxonomy" id="351091"/>
    <lineage>
        <taxon>Bacteria</taxon>
        <taxon>Bacillati</taxon>
        <taxon>Bacillota</taxon>
        <taxon>Clostridia</taxon>
        <taxon>Eubacteriales</taxon>
        <taxon>Oscillospiraceae</taxon>
        <taxon>Oscillibacter</taxon>
    </lineage>
</organism>
<dbReference type="CDD" id="cd00060">
    <property type="entry name" value="FHA"/>
    <property type="match status" value="1"/>
</dbReference>
<dbReference type="CDD" id="cd00198">
    <property type="entry name" value="vWFA"/>
    <property type="match status" value="1"/>
</dbReference>
<gene>
    <name evidence="6" type="ORF">H9X91_12560</name>
</gene>
<keyword evidence="2" id="KW-0812">Transmembrane</keyword>
<evidence type="ECO:0000259" key="4">
    <source>
        <dbReference type="PROSITE" id="PS50006"/>
    </source>
</evidence>